<dbReference type="InterPro" id="IPR024079">
    <property type="entry name" value="MetalloPept_cat_dom_sf"/>
</dbReference>
<name>M2QRE9_CERS8</name>
<dbReference type="InterPro" id="IPR019026">
    <property type="entry name" value="Peptidase_M64_IgA"/>
</dbReference>
<feature type="chain" id="PRO_5004024214" description="IgA peptidase M64-domain-containing protein" evidence="1">
    <location>
        <begin position="21"/>
        <end position="624"/>
    </location>
</feature>
<keyword evidence="1" id="KW-0732">Signal</keyword>
<gene>
    <name evidence="2" type="ORF">CERSUDRAFT_111969</name>
</gene>
<reference evidence="2 3" key="1">
    <citation type="journal article" date="2012" name="Proc. Natl. Acad. Sci. U.S.A.">
        <title>Comparative genomics of Ceriporiopsis subvermispora and Phanerochaete chrysosporium provide insight into selective ligninolysis.</title>
        <authorList>
            <person name="Fernandez-Fueyo E."/>
            <person name="Ruiz-Duenas F.J."/>
            <person name="Ferreira P."/>
            <person name="Floudas D."/>
            <person name="Hibbett D.S."/>
            <person name="Canessa P."/>
            <person name="Larrondo L.F."/>
            <person name="James T.Y."/>
            <person name="Seelenfreund D."/>
            <person name="Lobos S."/>
            <person name="Polanco R."/>
            <person name="Tello M."/>
            <person name="Honda Y."/>
            <person name="Watanabe T."/>
            <person name="Watanabe T."/>
            <person name="Ryu J.S."/>
            <person name="Kubicek C.P."/>
            <person name="Schmoll M."/>
            <person name="Gaskell J."/>
            <person name="Hammel K.E."/>
            <person name="St John F.J."/>
            <person name="Vanden Wymelenberg A."/>
            <person name="Sabat G."/>
            <person name="Splinter BonDurant S."/>
            <person name="Syed K."/>
            <person name="Yadav J.S."/>
            <person name="Doddapaneni H."/>
            <person name="Subramanian V."/>
            <person name="Lavin J.L."/>
            <person name="Oguiza J.A."/>
            <person name="Perez G."/>
            <person name="Pisabarro A.G."/>
            <person name="Ramirez L."/>
            <person name="Santoyo F."/>
            <person name="Master E."/>
            <person name="Coutinho P.M."/>
            <person name="Henrissat B."/>
            <person name="Lombard V."/>
            <person name="Magnuson J.K."/>
            <person name="Kuees U."/>
            <person name="Hori C."/>
            <person name="Igarashi K."/>
            <person name="Samejima M."/>
            <person name="Held B.W."/>
            <person name="Barry K.W."/>
            <person name="LaButti K.M."/>
            <person name="Lapidus A."/>
            <person name="Lindquist E.A."/>
            <person name="Lucas S.M."/>
            <person name="Riley R."/>
            <person name="Salamov A.A."/>
            <person name="Hoffmeister D."/>
            <person name="Schwenk D."/>
            <person name="Hadar Y."/>
            <person name="Yarden O."/>
            <person name="de Vries R.P."/>
            <person name="Wiebenga A."/>
            <person name="Stenlid J."/>
            <person name="Eastwood D."/>
            <person name="Grigoriev I.V."/>
            <person name="Berka R.M."/>
            <person name="Blanchette R.A."/>
            <person name="Kersten P."/>
            <person name="Martinez A.T."/>
            <person name="Vicuna R."/>
            <person name="Cullen D."/>
        </authorList>
    </citation>
    <scope>NUCLEOTIDE SEQUENCE [LARGE SCALE GENOMIC DNA]</scope>
    <source>
        <strain evidence="2 3">B</strain>
    </source>
</reference>
<dbReference type="GO" id="GO:0008237">
    <property type="term" value="F:metallopeptidase activity"/>
    <property type="evidence" value="ECO:0007669"/>
    <property type="project" value="InterPro"/>
</dbReference>
<feature type="signal peptide" evidence="1">
    <location>
        <begin position="1"/>
        <end position="20"/>
    </location>
</feature>
<organism evidence="2 3">
    <name type="scientific">Ceriporiopsis subvermispora (strain B)</name>
    <name type="common">White-rot fungus</name>
    <name type="synonym">Gelatoporia subvermispora</name>
    <dbReference type="NCBI Taxonomy" id="914234"/>
    <lineage>
        <taxon>Eukaryota</taxon>
        <taxon>Fungi</taxon>
        <taxon>Dikarya</taxon>
        <taxon>Basidiomycota</taxon>
        <taxon>Agaricomycotina</taxon>
        <taxon>Agaricomycetes</taxon>
        <taxon>Polyporales</taxon>
        <taxon>Gelatoporiaceae</taxon>
        <taxon>Gelatoporia</taxon>
    </lineage>
</organism>
<dbReference type="EMBL" id="KB445793">
    <property type="protein sequence ID" value="EMD39663.1"/>
    <property type="molecule type" value="Genomic_DNA"/>
</dbReference>
<dbReference type="Proteomes" id="UP000016930">
    <property type="component" value="Unassembled WGS sequence"/>
</dbReference>
<keyword evidence="3" id="KW-1185">Reference proteome</keyword>
<dbReference type="HOGENOM" id="CLU_030040_0_0_1"/>
<evidence type="ECO:0000256" key="1">
    <source>
        <dbReference type="SAM" id="SignalP"/>
    </source>
</evidence>
<dbReference type="Gene3D" id="3.40.390.10">
    <property type="entry name" value="Collagenase (Catalytic Domain)"/>
    <property type="match status" value="1"/>
</dbReference>
<dbReference type="AlphaFoldDB" id="M2QRE9"/>
<dbReference type="Pfam" id="PF09471">
    <property type="entry name" value="Peptidase_M64"/>
    <property type="match status" value="1"/>
</dbReference>
<proteinExistence type="predicted"/>
<sequence length="624" mass="69372">MQLGILQACGSALLVWGALGASVSQPDNRPFELTIYRHPRSLGCSYATLRQTQIYRGILDDGHTESLVTHSGDERLRFISHDLEGLRLRARSLCHIPDANAGDQKEKVLAVTAGDSHAHLTLPDTLRNLAALEYPPLQVEPLITSGSSENRVDLVFFADGYVREEKAKFLKDAMRLATDISGNQTFDTVKPLLNFWAAFTPSNESGIGVGGKPKDTPFGLYRDGTELRGVYYDKPDAARAACYSLGDRCDYPILMGNDPLYGGLGGEFTVITPSLDNGALVLRHELGHSVIDVGEEYDGGYAYFGVNAAHNLSIPWAHWLSNSSEIKSGADIRVERSAMPMQKYAWTMLNTSVPWSVSFNSSGTYPRHLVRFSLSGLPDEDDLSVVLDGERLPWTPKPGIGVDRWHYDIHRSISMTEGEHRLSFTLENGDKEGLAQLCSAEILEFGDETEFNGSPGHYSIFPTFSEQNETSYRPTNEDCLMRQVTTPNFCRVCVEGLWLSLLRRVDLIDGIRSRCDWELDMGFSDEDPPIGKWKRTLDLDLIPLAQFRAERRAPHESYTVTWAKDGQILERFTNKTQLKVDDQDGPGVYSVSVQFTTSEVRVDRDGLLESERSHTVSGTCSGGQ</sequence>
<evidence type="ECO:0008006" key="4">
    <source>
        <dbReference type="Google" id="ProtNLM"/>
    </source>
</evidence>
<accession>M2QRE9</accession>
<protein>
    <recommendedName>
        <fullName evidence="4">IgA peptidase M64-domain-containing protein</fullName>
    </recommendedName>
</protein>
<dbReference type="OrthoDB" id="2961863at2759"/>
<evidence type="ECO:0000313" key="3">
    <source>
        <dbReference type="Proteomes" id="UP000016930"/>
    </source>
</evidence>
<evidence type="ECO:0000313" key="2">
    <source>
        <dbReference type="EMBL" id="EMD39663.1"/>
    </source>
</evidence>